<dbReference type="Gene3D" id="3.10.450.700">
    <property type="match status" value="1"/>
</dbReference>
<dbReference type="GO" id="GO:0005634">
    <property type="term" value="C:nucleus"/>
    <property type="evidence" value="ECO:0007669"/>
    <property type="project" value="TreeGrafter"/>
</dbReference>
<reference evidence="3" key="1">
    <citation type="submission" date="2018-06" db="EMBL/GenBank/DDBJ databases">
        <authorList>
            <person name="Zhirakovskaya E."/>
        </authorList>
    </citation>
    <scope>NUCLEOTIDE SEQUENCE</scope>
</reference>
<gene>
    <name evidence="3" type="ORF">MNBD_DELTA02-858</name>
</gene>
<dbReference type="GO" id="GO:0000981">
    <property type="term" value="F:DNA-binding transcription factor activity, RNA polymerase II-specific"/>
    <property type="evidence" value="ECO:0007669"/>
    <property type="project" value="TreeGrafter"/>
</dbReference>
<evidence type="ECO:0000256" key="1">
    <source>
        <dbReference type="ARBA" id="ARBA00009251"/>
    </source>
</evidence>
<name>A0A3B0V6K2_9ZZZZ</name>
<dbReference type="AlphaFoldDB" id="A0A3B0V6K2"/>
<dbReference type="EMBL" id="UOEZ01000084">
    <property type="protein sequence ID" value="VAW39208.1"/>
    <property type="molecule type" value="Genomic_DNA"/>
</dbReference>
<dbReference type="Pfam" id="PF04845">
    <property type="entry name" value="PurA"/>
    <property type="match status" value="1"/>
</dbReference>
<evidence type="ECO:0000313" key="3">
    <source>
        <dbReference type="EMBL" id="VAW39208.1"/>
    </source>
</evidence>
<protein>
    <submittedName>
        <fullName evidence="3">Uncharacterized protein</fullName>
    </submittedName>
</protein>
<evidence type="ECO:0000256" key="2">
    <source>
        <dbReference type="ARBA" id="ARBA00023125"/>
    </source>
</evidence>
<dbReference type="GO" id="GO:0032422">
    <property type="term" value="F:purine-rich negative regulatory element binding"/>
    <property type="evidence" value="ECO:0007669"/>
    <property type="project" value="InterPro"/>
</dbReference>
<dbReference type="InterPro" id="IPR006628">
    <property type="entry name" value="PUR-bd_fam"/>
</dbReference>
<comment type="similarity">
    <text evidence="1">Belongs to the PUR DNA-binding protein family.</text>
</comment>
<sequence>MRKENAKSTILYTDKLHIESKTLFLDLKENAGGKFLQIAELSNARRSTVVIPLSGFNEFMQTLKKISIEHSIGEGELEDQVIVGGEAILEEV</sequence>
<dbReference type="PANTHER" id="PTHR12611:SF0">
    <property type="entry name" value="PURINE-RICH BINDING PROTEIN-ALPHA, ISOFORM B"/>
    <property type="match status" value="1"/>
</dbReference>
<accession>A0A3B0V6K2</accession>
<keyword evidence="2" id="KW-0238">DNA-binding</keyword>
<dbReference type="SMART" id="SM00712">
    <property type="entry name" value="PUR"/>
    <property type="match status" value="1"/>
</dbReference>
<dbReference type="PANTHER" id="PTHR12611">
    <property type="entry name" value="PUR-TRANSCRIPTIONAL ACTIVATOR"/>
    <property type="match status" value="1"/>
</dbReference>
<organism evidence="3">
    <name type="scientific">hydrothermal vent metagenome</name>
    <dbReference type="NCBI Taxonomy" id="652676"/>
    <lineage>
        <taxon>unclassified sequences</taxon>
        <taxon>metagenomes</taxon>
        <taxon>ecological metagenomes</taxon>
    </lineage>
</organism>
<proteinExistence type="inferred from homology"/>
<dbReference type="GO" id="GO:0000977">
    <property type="term" value="F:RNA polymerase II transcription regulatory region sequence-specific DNA binding"/>
    <property type="evidence" value="ECO:0007669"/>
    <property type="project" value="InterPro"/>
</dbReference>